<reference evidence="1 2" key="1">
    <citation type="submission" date="2015-10" db="EMBL/GenBank/DDBJ databases">
        <title>The cercosporin biosynthetic gene cluster was horizontally transferred to several fungal lineages and shown to be expanded in Cercospora beticola based on microsynteny with recipient genomes.</title>
        <authorList>
            <person name="De Jonge R."/>
            <person name="Ebert M.K."/>
            <person name="Suttle J.C."/>
            <person name="Jurick Ii W.M."/>
            <person name="Secor G.A."/>
            <person name="Thomma B.P."/>
            <person name="Van De Peer Y."/>
            <person name="Bolton M.D."/>
        </authorList>
    </citation>
    <scope>NUCLEOTIDE SEQUENCE [LARGE SCALE GENOMIC DNA]</scope>
    <source>
        <strain evidence="1 2">09-40</strain>
    </source>
</reference>
<dbReference type="AlphaFoldDB" id="A0A2G5IEH0"/>
<sequence length="358" mass="40438">MHLSRVLRRFDLCTIIEHIHPLLARLLMILKCSGNMVLDQLLRLSRVSRCFWHSQTQRHLVLARFAFMEAYLISIKYPGSRKCSPFPKLSPNIMPSSSQTPRYAYATQNSAAPQCPNALIQSCLPLPKPRHHSIPSILHTIPHAPPHPLLKLFAVLPPQLPRLNIRRRLIIRTPQHTDNAQQNRLRRLYRTPPLTRILISILILSRRMQDTDTDLPILIDVRMENRRFEFQFRWIVGVIGWERHSSAETASAVEGVLFVGEHEHDFPFEDVGIYEANAYAGYVFICLHLFVLLAEDEGCAGGAARRGGVASIGGRSHGGVEGGGVARSVALIEAGRRVWAEWKSWDPIQSESCTCTGC</sequence>
<name>A0A2G5IEH0_CERBT</name>
<proteinExistence type="predicted"/>
<protein>
    <submittedName>
        <fullName evidence="1">Uncharacterized protein</fullName>
    </submittedName>
</protein>
<dbReference type="EMBL" id="LKMD01000099">
    <property type="protein sequence ID" value="PIB02863.1"/>
    <property type="molecule type" value="Genomic_DNA"/>
</dbReference>
<dbReference type="Proteomes" id="UP000230605">
    <property type="component" value="Chromosome 10"/>
</dbReference>
<comment type="caution">
    <text evidence="1">The sequence shown here is derived from an EMBL/GenBank/DDBJ whole genome shotgun (WGS) entry which is preliminary data.</text>
</comment>
<accession>A0A2G5IEH0</accession>
<evidence type="ECO:0000313" key="1">
    <source>
        <dbReference type="EMBL" id="PIB02863.1"/>
    </source>
</evidence>
<gene>
    <name evidence="1" type="ORF">CB0940_11891</name>
</gene>
<evidence type="ECO:0000313" key="2">
    <source>
        <dbReference type="Proteomes" id="UP000230605"/>
    </source>
</evidence>
<organism evidence="1 2">
    <name type="scientific">Cercospora beticola</name>
    <name type="common">Sugarbeet leaf spot fungus</name>
    <dbReference type="NCBI Taxonomy" id="122368"/>
    <lineage>
        <taxon>Eukaryota</taxon>
        <taxon>Fungi</taxon>
        <taxon>Dikarya</taxon>
        <taxon>Ascomycota</taxon>
        <taxon>Pezizomycotina</taxon>
        <taxon>Dothideomycetes</taxon>
        <taxon>Dothideomycetidae</taxon>
        <taxon>Mycosphaerellales</taxon>
        <taxon>Mycosphaerellaceae</taxon>
        <taxon>Cercospora</taxon>
    </lineage>
</organism>